<evidence type="ECO:0008006" key="4">
    <source>
        <dbReference type="Google" id="ProtNLM"/>
    </source>
</evidence>
<reference evidence="2" key="1">
    <citation type="submission" date="2023-10" db="EMBL/GenBank/DDBJ databases">
        <authorList>
            <person name="Chen Y."/>
            <person name="Shah S."/>
            <person name="Dougan E. K."/>
            <person name="Thang M."/>
            <person name="Chan C."/>
        </authorList>
    </citation>
    <scope>NUCLEOTIDE SEQUENCE [LARGE SCALE GENOMIC DNA]</scope>
</reference>
<gene>
    <name evidence="2" type="ORF">PCOR1329_LOCUS52945</name>
</gene>
<name>A0ABN9V0Y0_9DINO</name>
<sequence length="350" mass="36496">MAKRSAAKGGASKKGVSKSTARPAKKPSRGPLTEKAANTLKVLKDNAQAVGVEPGKDWPADTVPNVRAWQKLPDGWRHAFKVTNASAKSSGGTLHRCYVGPGGVIKWHKKDLEEYLGKEFPKDGGERPRFMSALVCKDFPPKEIIRRTAKKDSSPYVLKRCDDLAGKTVEYALMQFTYKKNGADLPYGLSDLKYDIRSGNLELGKAAGAAAAKAGAKRAALGKTGKTAAGAPAGKARKVAAGVAAGRAAASAKGAATSQRAAPAAARAAPAARAQGDEAAGAKAAAASALQGAKRKSATPGQLFTLNSAAAVLRIEKSLALSLQNIVKMPPSERGAFGRTVIKEFERLLR</sequence>
<dbReference type="Proteomes" id="UP001189429">
    <property type="component" value="Unassembled WGS sequence"/>
</dbReference>
<feature type="region of interest" description="Disordered" evidence="1">
    <location>
        <begin position="1"/>
        <end position="37"/>
    </location>
</feature>
<accession>A0ABN9V0Y0</accession>
<organism evidence="2 3">
    <name type="scientific">Prorocentrum cordatum</name>
    <dbReference type="NCBI Taxonomy" id="2364126"/>
    <lineage>
        <taxon>Eukaryota</taxon>
        <taxon>Sar</taxon>
        <taxon>Alveolata</taxon>
        <taxon>Dinophyceae</taxon>
        <taxon>Prorocentrales</taxon>
        <taxon>Prorocentraceae</taxon>
        <taxon>Prorocentrum</taxon>
    </lineage>
</organism>
<comment type="caution">
    <text evidence="2">The sequence shown here is derived from an EMBL/GenBank/DDBJ whole genome shotgun (WGS) entry which is preliminary data.</text>
</comment>
<proteinExistence type="predicted"/>
<feature type="compositionally biased region" description="Low complexity" evidence="1">
    <location>
        <begin position="7"/>
        <end position="21"/>
    </location>
</feature>
<dbReference type="EMBL" id="CAUYUJ010016449">
    <property type="protein sequence ID" value="CAK0865418.1"/>
    <property type="molecule type" value="Genomic_DNA"/>
</dbReference>
<evidence type="ECO:0000313" key="2">
    <source>
        <dbReference type="EMBL" id="CAK0865418.1"/>
    </source>
</evidence>
<protein>
    <recommendedName>
        <fullName evidence="4">MBD domain-containing protein</fullName>
    </recommendedName>
</protein>
<evidence type="ECO:0000256" key="1">
    <source>
        <dbReference type="SAM" id="MobiDB-lite"/>
    </source>
</evidence>
<evidence type="ECO:0000313" key="3">
    <source>
        <dbReference type="Proteomes" id="UP001189429"/>
    </source>
</evidence>
<keyword evidence="3" id="KW-1185">Reference proteome</keyword>